<name>A0ACC1TPN3_9AGAR</name>
<evidence type="ECO:0000313" key="1">
    <source>
        <dbReference type="EMBL" id="KAJ3806720.1"/>
    </source>
</evidence>
<evidence type="ECO:0000313" key="2">
    <source>
        <dbReference type="Proteomes" id="UP001163835"/>
    </source>
</evidence>
<dbReference type="Proteomes" id="UP001163835">
    <property type="component" value="Unassembled WGS sequence"/>
</dbReference>
<sequence length="297" mass="33268">MTSEKAQHLLDSADNQNVPKAVSLIQHLLQLEALTIPTNPSEAWHQHSLLFLAKMLGYFLLPFITIDMSLSEQLQSLSTFGHLAAAMYIKHRTACLTGALYHDCQAVIKNVMFTTACMQLVSLCLLLYLILEGTDWLKGLFSDIRTQDHAQNFDIKQLAEKTSTSTILNATYQRNPDAMGIDHVNPRSWKGNVCVGDVKLDIVWQKGGMLQMTSSRDHTLVNMQRLIHLFSIGMTATFSIPLVGGMLGCMLNLTMIDQRDLKRMVSLKRMVKVYQIQVPVCLKISILNSSLTNCNKA</sequence>
<accession>A0ACC1TPN3</accession>
<dbReference type="EMBL" id="MU795387">
    <property type="protein sequence ID" value="KAJ3806720.1"/>
    <property type="molecule type" value="Genomic_DNA"/>
</dbReference>
<gene>
    <name evidence="1" type="ORF">F5876DRAFT_49500</name>
</gene>
<proteinExistence type="predicted"/>
<comment type="caution">
    <text evidence="1">The sequence shown here is derived from an EMBL/GenBank/DDBJ whole genome shotgun (WGS) entry which is preliminary data.</text>
</comment>
<organism evidence="1 2">
    <name type="scientific">Lentinula aff. lateritia</name>
    <dbReference type="NCBI Taxonomy" id="2804960"/>
    <lineage>
        <taxon>Eukaryota</taxon>
        <taxon>Fungi</taxon>
        <taxon>Dikarya</taxon>
        <taxon>Basidiomycota</taxon>
        <taxon>Agaricomycotina</taxon>
        <taxon>Agaricomycetes</taxon>
        <taxon>Agaricomycetidae</taxon>
        <taxon>Agaricales</taxon>
        <taxon>Marasmiineae</taxon>
        <taxon>Omphalotaceae</taxon>
        <taxon>Lentinula</taxon>
    </lineage>
</organism>
<reference evidence="1" key="1">
    <citation type="submission" date="2022-09" db="EMBL/GenBank/DDBJ databases">
        <title>A Global Phylogenomic Analysis of the Shiitake Genus Lentinula.</title>
        <authorList>
            <consortium name="DOE Joint Genome Institute"/>
            <person name="Sierra-Patev S."/>
            <person name="Min B."/>
            <person name="Naranjo-Ortiz M."/>
            <person name="Looney B."/>
            <person name="Konkel Z."/>
            <person name="Slot J.C."/>
            <person name="Sakamoto Y."/>
            <person name="Steenwyk J.L."/>
            <person name="Rokas A."/>
            <person name="Carro J."/>
            <person name="Camarero S."/>
            <person name="Ferreira P."/>
            <person name="Molpeceres G."/>
            <person name="Ruiz-Duenas F.J."/>
            <person name="Serrano A."/>
            <person name="Henrissat B."/>
            <person name="Drula E."/>
            <person name="Hughes K.W."/>
            <person name="Mata J.L."/>
            <person name="Ishikawa N.K."/>
            <person name="Vargas-Isla R."/>
            <person name="Ushijima S."/>
            <person name="Smith C.A."/>
            <person name="Ahrendt S."/>
            <person name="Andreopoulos W."/>
            <person name="He G."/>
            <person name="Labutti K."/>
            <person name="Lipzen A."/>
            <person name="Ng V."/>
            <person name="Riley R."/>
            <person name="Sandor L."/>
            <person name="Barry K."/>
            <person name="Martinez A.T."/>
            <person name="Xiao Y."/>
            <person name="Gibbons J.G."/>
            <person name="Terashima K."/>
            <person name="Grigoriev I.V."/>
            <person name="Hibbett D.S."/>
        </authorList>
    </citation>
    <scope>NUCLEOTIDE SEQUENCE</scope>
    <source>
        <strain evidence="1">TMI1499</strain>
    </source>
</reference>
<protein>
    <submittedName>
        <fullName evidence="1">Uncharacterized protein</fullName>
    </submittedName>
</protein>
<keyword evidence="2" id="KW-1185">Reference proteome</keyword>